<dbReference type="InterPro" id="IPR032742">
    <property type="entry name" value="Iec3_N"/>
</dbReference>
<evidence type="ECO:0000259" key="2">
    <source>
        <dbReference type="Pfam" id="PF14612"/>
    </source>
</evidence>
<dbReference type="EMBL" id="MU251250">
    <property type="protein sequence ID" value="KAG9255751.1"/>
    <property type="molecule type" value="Genomic_DNA"/>
</dbReference>
<organism evidence="4 5">
    <name type="scientific">Emericellopsis atlantica</name>
    <dbReference type="NCBI Taxonomy" id="2614577"/>
    <lineage>
        <taxon>Eukaryota</taxon>
        <taxon>Fungi</taxon>
        <taxon>Dikarya</taxon>
        <taxon>Ascomycota</taxon>
        <taxon>Pezizomycotina</taxon>
        <taxon>Sordariomycetes</taxon>
        <taxon>Hypocreomycetidae</taxon>
        <taxon>Hypocreales</taxon>
        <taxon>Bionectriaceae</taxon>
        <taxon>Emericellopsis</taxon>
    </lineage>
</organism>
<dbReference type="GO" id="GO:0031011">
    <property type="term" value="C:Ino80 complex"/>
    <property type="evidence" value="ECO:0007669"/>
    <property type="project" value="InterPro"/>
</dbReference>
<dbReference type="GO" id="GO:0006338">
    <property type="term" value="P:chromatin remodeling"/>
    <property type="evidence" value="ECO:0007669"/>
    <property type="project" value="InterPro"/>
</dbReference>
<name>A0A9P8CSH4_9HYPO</name>
<dbReference type="Proteomes" id="UP000887229">
    <property type="component" value="Unassembled WGS sequence"/>
</dbReference>
<dbReference type="GeneID" id="70291569"/>
<sequence length="330" mass="35900">MSAKSPLRDVAPRKAGYKSWKKKYRKMRIGFEETMQQGDDIFKEEAKAAATVKRIAVENDRLMDLLQDINNSPQIPPEKRVDVSISTENGATPDATTQQSDPSSLKRLGDLQRDVPHLTFETAKETNPSLLTELEKDAAEPYPSHFLTTDDVDNYLHMIDVSLDPETHIPTLAPLAHPSEHPPQHPLLRNPNSSTSWLRKHAPHIFLQASGGDGAEDHDDDGHTKKARGGPKGERGNAGKSRGKRASNAAPRPDKAAQAEAGDVSVDEDGEPPAVKGKRKRDDDGGYRPKGGSSARPTKKKRKSEGAAAETPSSKKSKKGMPGPVVEPVS</sequence>
<feature type="region of interest" description="Disordered" evidence="1">
    <location>
        <begin position="170"/>
        <end position="196"/>
    </location>
</feature>
<proteinExistence type="predicted"/>
<feature type="domain" description="INO80 complex subunit 3 N-terminal" evidence="2">
    <location>
        <begin position="18"/>
        <end position="85"/>
    </location>
</feature>
<gene>
    <name evidence="4" type="ORF">F5Z01DRAFT_556674</name>
</gene>
<protein>
    <submittedName>
        <fullName evidence="4">IEC3 subunit of the Ino80 complex, chromatin re-modelling-domain-containing protein</fullName>
    </submittedName>
</protein>
<feature type="domain" description="INO80 complex subunit 3-like middle region" evidence="3">
    <location>
        <begin position="106"/>
        <end position="208"/>
    </location>
</feature>
<evidence type="ECO:0000256" key="1">
    <source>
        <dbReference type="SAM" id="MobiDB-lite"/>
    </source>
</evidence>
<keyword evidence="5" id="KW-1185">Reference proteome</keyword>
<evidence type="ECO:0000259" key="3">
    <source>
        <dbReference type="Pfam" id="PF24244"/>
    </source>
</evidence>
<dbReference type="InterPro" id="IPR055449">
    <property type="entry name" value="Iec3-like_M"/>
</dbReference>
<dbReference type="Pfam" id="PF14612">
    <property type="entry name" value="Ino80_Iec3"/>
    <property type="match status" value="1"/>
</dbReference>
<comment type="caution">
    <text evidence="4">The sequence shown here is derived from an EMBL/GenBank/DDBJ whole genome shotgun (WGS) entry which is preliminary data.</text>
</comment>
<feature type="region of interest" description="Disordered" evidence="1">
    <location>
        <begin position="208"/>
        <end position="330"/>
    </location>
</feature>
<dbReference type="RefSeq" id="XP_046119675.1">
    <property type="nucleotide sequence ID" value="XM_046260666.1"/>
</dbReference>
<evidence type="ECO:0000313" key="4">
    <source>
        <dbReference type="EMBL" id="KAG9255751.1"/>
    </source>
</evidence>
<dbReference type="OrthoDB" id="4095124at2759"/>
<evidence type="ECO:0000313" key="5">
    <source>
        <dbReference type="Proteomes" id="UP000887229"/>
    </source>
</evidence>
<dbReference type="AlphaFoldDB" id="A0A9P8CSH4"/>
<dbReference type="Pfam" id="PF24244">
    <property type="entry name" value="Iec3-like_M"/>
    <property type="match status" value="1"/>
</dbReference>
<accession>A0A9P8CSH4</accession>
<reference evidence="4" key="1">
    <citation type="journal article" date="2021" name="IMA Fungus">
        <title>Genomic characterization of three marine fungi, including Emericellopsis atlantica sp. nov. with signatures of a generalist lifestyle and marine biomass degradation.</title>
        <authorList>
            <person name="Hagestad O.C."/>
            <person name="Hou L."/>
            <person name="Andersen J.H."/>
            <person name="Hansen E.H."/>
            <person name="Altermark B."/>
            <person name="Li C."/>
            <person name="Kuhnert E."/>
            <person name="Cox R.J."/>
            <person name="Crous P.W."/>
            <person name="Spatafora J.W."/>
            <person name="Lail K."/>
            <person name="Amirebrahimi M."/>
            <person name="Lipzen A."/>
            <person name="Pangilinan J."/>
            <person name="Andreopoulos W."/>
            <person name="Hayes R.D."/>
            <person name="Ng V."/>
            <person name="Grigoriev I.V."/>
            <person name="Jackson S.A."/>
            <person name="Sutton T.D.S."/>
            <person name="Dobson A.D.W."/>
            <person name="Rama T."/>
        </authorList>
    </citation>
    <scope>NUCLEOTIDE SEQUENCE</scope>
    <source>
        <strain evidence="4">TS7</strain>
    </source>
</reference>